<keyword evidence="2" id="KW-0808">Transferase</keyword>
<keyword evidence="4" id="KW-0418">Kinase</keyword>
<dbReference type="SUPFAM" id="SSF56112">
    <property type="entry name" value="Protein kinase-like (PK-like)"/>
    <property type="match status" value="1"/>
</dbReference>
<keyword evidence="3" id="KW-0547">Nucleotide-binding</keyword>
<proteinExistence type="predicted"/>
<evidence type="ECO:0000313" key="8">
    <source>
        <dbReference type="Proteomes" id="UP001255856"/>
    </source>
</evidence>
<reference evidence="7" key="1">
    <citation type="submission" date="2021-01" db="EMBL/GenBank/DDBJ databases">
        <authorList>
            <person name="Eckstrom K.M.E."/>
        </authorList>
    </citation>
    <scope>NUCLEOTIDE SEQUENCE</scope>
    <source>
        <strain evidence="7">UVCC 0001</strain>
    </source>
</reference>
<dbReference type="InterPro" id="IPR050108">
    <property type="entry name" value="CDK"/>
</dbReference>
<protein>
    <recommendedName>
        <fullName evidence="6">Protein kinase domain-containing protein</fullName>
    </recommendedName>
</protein>
<evidence type="ECO:0000313" key="7">
    <source>
        <dbReference type="EMBL" id="KAK2077147.1"/>
    </source>
</evidence>
<dbReference type="EMBL" id="JASFZW010000007">
    <property type="protein sequence ID" value="KAK2077147.1"/>
    <property type="molecule type" value="Genomic_DNA"/>
</dbReference>
<name>A0AAD9MHP5_PROWI</name>
<keyword evidence="1" id="KW-0723">Serine/threonine-protein kinase</keyword>
<dbReference type="FunFam" id="1.10.510.10:FF:000624">
    <property type="entry name" value="Mitogen-activated protein kinase"/>
    <property type="match status" value="1"/>
</dbReference>
<dbReference type="GO" id="GO:0005634">
    <property type="term" value="C:nucleus"/>
    <property type="evidence" value="ECO:0007669"/>
    <property type="project" value="TreeGrafter"/>
</dbReference>
<evidence type="ECO:0000256" key="4">
    <source>
        <dbReference type="ARBA" id="ARBA00022777"/>
    </source>
</evidence>
<dbReference type="Proteomes" id="UP001255856">
    <property type="component" value="Unassembled WGS sequence"/>
</dbReference>
<keyword evidence="8" id="KW-1185">Reference proteome</keyword>
<evidence type="ECO:0000256" key="2">
    <source>
        <dbReference type="ARBA" id="ARBA00022679"/>
    </source>
</evidence>
<evidence type="ECO:0000256" key="5">
    <source>
        <dbReference type="ARBA" id="ARBA00022840"/>
    </source>
</evidence>
<dbReference type="GO" id="GO:0004674">
    <property type="term" value="F:protein serine/threonine kinase activity"/>
    <property type="evidence" value="ECO:0007669"/>
    <property type="project" value="UniProtKB-KW"/>
</dbReference>
<accession>A0AAD9MHP5</accession>
<dbReference type="GO" id="GO:0007346">
    <property type="term" value="P:regulation of mitotic cell cycle"/>
    <property type="evidence" value="ECO:0007669"/>
    <property type="project" value="TreeGrafter"/>
</dbReference>
<gene>
    <name evidence="7" type="ORF">QBZ16_004781</name>
</gene>
<dbReference type="Gene3D" id="1.10.510.10">
    <property type="entry name" value="Transferase(Phosphotransferase) domain 1"/>
    <property type="match status" value="1"/>
</dbReference>
<dbReference type="PROSITE" id="PS50011">
    <property type="entry name" value="PROTEIN_KINASE_DOM"/>
    <property type="match status" value="1"/>
</dbReference>
<evidence type="ECO:0000256" key="1">
    <source>
        <dbReference type="ARBA" id="ARBA00022527"/>
    </source>
</evidence>
<dbReference type="InterPro" id="IPR011009">
    <property type="entry name" value="Kinase-like_dom_sf"/>
</dbReference>
<feature type="domain" description="Protein kinase" evidence="6">
    <location>
        <begin position="1"/>
        <end position="256"/>
    </location>
</feature>
<dbReference type="SMART" id="SM00220">
    <property type="entry name" value="S_TKc"/>
    <property type="match status" value="1"/>
</dbReference>
<organism evidence="7 8">
    <name type="scientific">Prototheca wickerhamii</name>
    <dbReference type="NCBI Taxonomy" id="3111"/>
    <lineage>
        <taxon>Eukaryota</taxon>
        <taxon>Viridiplantae</taxon>
        <taxon>Chlorophyta</taxon>
        <taxon>core chlorophytes</taxon>
        <taxon>Trebouxiophyceae</taxon>
        <taxon>Chlorellales</taxon>
        <taxon>Chlorellaceae</taxon>
        <taxon>Prototheca</taxon>
    </lineage>
</organism>
<dbReference type="Gene3D" id="3.30.200.20">
    <property type="entry name" value="Phosphorylase Kinase, domain 1"/>
    <property type="match status" value="1"/>
</dbReference>
<dbReference type="GO" id="GO:0005524">
    <property type="term" value="F:ATP binding"/>
    <property type="evidence" value="ECO:0007669"/>
    <property type="project" value="UniProtKB-KW"/>
</dbReference>
<evidence type="ECO:0000256" key="3">
    <source>
        <dbReference type="ARBA" id="ARBA00022741"/>
    </source>
</evidence>
<dbReference type="AlphaFoldDB" id="A0AAD9MHP5"/>
<comment type="caution">
    <text evidence="7">The sequence shown here is derived from an EMBL/GenBank/DDBJ whole genome shotgun (WGS) entry which is preliminary data.</text>
</comment>
<dbReference type="PANTHER" id="PTHR24056:SF107">
    <property type="entry name" value="CYCLIN-DEPENDENT KINASE 11A-RELATED"/>
    <property type="match status" value="1"/>
</dbReference>
<dbReference type="Pfam" id="PF00069">
    <property type="entry name" value="Pkinase"/>
    <property type="match status" value="1"/>
</dbReference>
<keyword evidence="5" id="KW-0067">ATP-binding</keyword>
<dbReference type="InterPro" id="IPR000719">
    <property type="entry name" value="Prot_kinase_dom"/>
</dbReference>
<evidence type="ECO:0000259" key="6">
    <source>
        <dbReference type="PROSITE" id="PS50011"/>
    </source>
</evidence>
<dbReference type="PANTHER" id="PTHR24056">
    <property type="entry name" value="CELL DIVISION PROTEIN KINASE"/>
    <property type="match status" value="1"/>
</dbReference>
<sequence length="295" mass="31924">MPVTSIRELRALQEAAHPHVVRLHGVAMGAAPEAVFLAFEYCQTDLGRVIDGLATPMPLSEAKRLMLQLLSALAFLHGRWTVHRDLKPSNVLLDARGALKICDFGLARRWAPGAARPALTPGATTLWYRAPEVLLGAQDYTGQVDCWAAGCILAELVKGEPLFPARTELALAAAVAGLLGAPTERIWPGMRALPGASALEGSRQRHNLLRQARSIVISWVRFPELSANGIDLLNSLLTYDPDKRLTAAEALRHPFFLENPLPKAPELMPNFPSLAFTSQTSEAQAQAAPLSAGKR</sequence>